<evidence type="ECO:0000313" key="13">
    <source>
        <dbReference type="EMBL" id="KAJ3257687.1"/>
    </source>
</evidence>
<evidence type="ECO:0000256" key="6">
    <source>
        <dbReference type="ARBA" id="ARBA00023212"/>
    </source>
</evidence>
<dbReference type="GO" id="GO:0070507">
    <property type="term" value="P:regulation of microtubule cytoskeleton organization"/>
    <property type="evidence" value="ECO:0007669"/>
    <property type="project" value="TreeGrafter"/>
</dbReference>
<reference evidence="13" key="1">
    <citation type="submission" date="2020-05" db="EMBL/GenBank/DDBJ databases">
        <title>Phylogenomic resolution of chytrid fungi.</title>
        <authorList>
            <person name="Stajich J.E."/>
            <person name="Amses K."/>
            <person name="Simmons R."/>
            <person name="Seto K."/>
            <person name="Myers J."/>
            <person name="Bonds A."/>
            <person name="Quandt C.A."/>
            <person name="Barry K."/>
            <person name="Liu P."/>
            <person name="Grigoriev I."/>
            <person name="Longcore J.E."/>
            <person name="James T.Y."/>
        </authorList>
    </citation>
    <scope>NUCLEOTIDE SEQUENCE</scope>
    <source>
        <strain evidence="13">PLAUS21</strain>
    </source>
</reference>
<dbReference type="EMBL" id="JADGKB010000035">
    <property type="protein sequence ID" value="KAJ3257687.1"/>
    <property type="molecule type" value="Genomic_DNA"/>
</dbReference>
<proteinExistence type="inferred from homology"/>
<dbReference type="GO" id="GO:0030992">
    <property type="term" value="C:intraciliary transport particle B"/>
    <property type="evidence" value="ECO:0007669"/>
    <property type="project" value="TreeGrafter"/>
</dbReference>
<feature type="compositionally biased region" description="Basic and acidic residues" evidence="10">
    <location>
        <begin position="177"/>
        <end position="190"/>
    </location>
</feature>
<keyword evidence="4" id="KW-0970">Cilium biogenesis/degradation</keyword>
<dbReference type="PANTHER" id="PTHR31363">
    <property type="entry name" value="TRAF3-INTERACTING PROTEIN 1"/>
    <property type="match status" value="1"/>
</dbReference>
<dbReference type="GO" id="GO:0008017">
    <property type="term" value="F:microtubule binding"/>
    <property type="evidence" value="ECO:0007669"/>
    <property type="project" value="InterPro"/>
</dbReference>
<dbReference type="Gene3D" id="1.10.418.50">
    <property type="entry name" value="Microtubule-binding protein MIP-T3"/>
    <property type="match status" value="1"/>
</dbReference>
<evidence type="ECO:0000256" key="9">
    <source>
        <dbReference type="SAM" id="Coils"/>
    </source>
</evidence>
<dbReference type="Proteomes" id="UP001210925">
    <property type="component" value="Unassembled WGS sequence"/>
</dbReference>
<feature type="domain" description="TRAF3-interacting protein 1 C-terminal" evidence="12">
    <location>
        <begin position="290"/>
        <end position="414"/>
    </location>
</feature>
<evidence type="ECO:0000256" key="8">
    <source>
        <dbReference type="ARBA" id="ARBA00043971"/>
    </source>
</evidence>
<dbReference type="InterPro" id="IPR041476">
    <property type="entry name" value="TRAF3IP1_C"/>
</dbReference>
<sequence length="422" mass="46997">MSNPSLSSAPLEEITKKTIDILSRIIKKTPLNHKLLSKPPFRYLHDLITETIKLTGAYQGLYSENEFNSENIKEKDAKVSFLTKIIDCSMAGLEPEETNIFLQIMGKIAIKKVDTSVAVGKITGATPQTAPAKTAPEAPKPKPTPQPAPTPTPAAAKSPSPAPAPATPTPEVGKPQPKKETQEKVEKPEATKPPANLPKEPEPEREQEEAQEPEVEKPVPQVTTRRERPMSARPPPPKLKTSEVVQEEPNPQTVPIHTDDGKRDEEEDEFTVQTVEKPKVEKSMEDLSGEHGGLVQKMLQNKRELEGKQVETKAKPSAPIGQNEIANLRTSIQSLCQSTNPLGKTMDYLQEDVDAMNKELEIWKREAQNFKLQAQEQERLTAESLLPQEERLKQIESCIEEQLQKIAMLKSDIFTVLYVNLE</sequence>
<feature type="coiled-coil region" evidence="9">
    <location>
        <begin position="346"/>
        <end position="380"/>
    </location>
</feature>
<keyword evidence="5 9" id="KW-0175">Coiled coil</keyword>
<feature type="region of interest" description="Disordered" evidence="10">
    <location>
        <begin position="124"/>
        <end position="291"/>
    </location>
</feature>
<dbReference type="GO" id="GO:0036064">
    <property type="term" value="C:ciliary basal body"/>
    <property type="evidence" value="ECO:0007669"/>
    <property type="project" value="TreeGrafter"/>
</dbReference>
<dbReference type="Pfam" id="PF10243">
    <property type="entry name" value="MIP-T3"/>
    <property type="match status" value="1"/>
</dbReference>
<name>A0AAD5UGS2_9FUNG</name>
<dbReference type="PANTHER" id="PTHR31363:SF0">
    <property type="entry name" value="TRAF3-INTERACTING PROTEIN 1"/>
    <property type="match status" value="1"/>
</dbReference>
<dbReference type="InterPro" id="IPR018799">
    <property type="entry name" value="TRAF3IP1"/>
</dbReference>
<evidence type="ECO:0000256" key="3">
    <source>
        <dbReference type="ARBA" id="ARBA00022490"/>
    </source>
</evidence>
<accession>A0AAD5UGS2</accession>
<feature type="compositionally biased region" description="Low complexity" evidence="10">
    <location>
        <begin position="125"/>
        <end position="137"/>
    </location>
</feature>
<dbReference type="GO" id="GO:0060271">
    <property type="term" value="P:cilium assembly"/>
    <property type="evidence" value="ECO:0007669"/>
    <property type="project" value="TreeGrafter"/>
</dbReference>
<evidence type="ECO:0000256" key="4">
    <source>
        <dbReference type="ARBA" id="ARBA00022794"/>
    </source>
</evidence>
<comment type="subcellular location">
    <subcellularLocation>
        <location evidence="2">Cytoplasm</location>
        <location evidence="2">Cytoskeleton</location>
        <location evidence="2">Cilium axoneme</location>
    </subcellularLocation>
    <subcellularLocation>
        <location evidence="1">Cytoplasm</location>
        <location evidence="1">Cytoskeleton</location>
        <location evidence="1">Cilium basal body</location>
    </subcellularLocation>
</comment>
<comment type="caution">
    <text evidence="13">The sequence shown here is derived from an EMBL/GenBank/DDBJ whole genome shotgun (WGS) entry which is preliminary data.</text>
</comment>
<keyword evidence="6" id="KW-0206">Cytoskeleton</keyword>
<feature type="domain" description="TRAF3-interacting protein 1 N-terminal" evidence="11">
    <location>
        <begin position="15"/>
        <end position="88"/>
    </location>
</feature>
<dbReference type="InterPro" id="IPR040468">
    <property type="entry name" value="TRAF3IP1_N"/>
</dbReference>
<evidence type="ECO:0000256" key="2">
    <source>
        <dbReference type="ARBA" id="ARBA00004430"/>
    </source>
</evidence>
<dbReference type="GO" id="GO:0042073">
    <property type="term" value="P:intraciliary transport"/>
    <property type="evidence" value="ECO:0007669"/>
    <property type="project" value="TreeGrafter"/>
</dbReference>
<evidence type="ECO:0000256" key="5">
    <source>
        <dbReference type="ARBA" id="ARBA00023054"/>
    </source>
</evidence>
<dbReference type="InterPro" id="IPR042576">
    <property type="entry name" value="TRAF3IP1_N_sf"/>
</dbReference>
<evidence type="ECO:0000256" key="10">
    <source>
        <dbReference type="SAM" id="MobiDB-lite"/>
    </source>
</evidence>
<evidence type="ECO:0000259" key="11">
    <source>
        <dbReference type="Pfam" id="PF10243"/>
    </source>
</evidence>
<dbReference type="Pfam" id="PF17749">
    <property type="entry name" value="MIP-T3_C"/>
    <property type="match status" value="1"/>
</dbReference>
<dbReference type="AlphaFoldDB" id="A0AAD5UGS2"/>
<keyword evidence="7" id="KW-0966">Cell projection</keyword>
<comment type="similarity">
    <text evidence="8">Belongs to the TRAF3IP1 family.</text>
</comment>
<protein>
    <submittedName>
        <fullName evidence="13">TRAF3-interacting protein 1</fullName>
    </submittedName>
</protein>
<gene>
    <name evidence="13" type="primary">TRAF3IP1</name>
    <name evidence="13" type="ORF">HK103_004314</name>
</gene>
<keyword evidence="14" id="KW-1185">Reference proteome</keyword>
<evidence type="ECO:0000256" key="1">
    <source>
        <dbReference type="ARBA" id="ARBA00004120"/>
    </source>
</evidence>
<evidence type="ECO:0000313" key="14">
    <source>
        <dbReference type="Proteomes" id="UP001210925"/>
    </source>
</evidence>
<dbReference type="GO" id="GO:0005930">
    <property type="term" value="C:axoneme"/>
    <property type="evidence" value="ECO:0007669"/>
    <property type="project" value="UniProtKB-SubCell"/>
</dbReference>
<feature type="compositionally biased region" description="Basic and acidic residues" evidence="10">
    <location>
        <begin position="276"/>
        <end position="289"/>
    </location>
</feature>
<feature type="compositionally biased region" description="Pro residues" evidence="10">
    <location>
        <begin position="141"/>
        <end position="152"/>
    </location>
</feature>
<evidence type="ECO:0000259" key="12">
    <source>
        <dbReference type="Pfam" id="PF17749"/>
    </source>
</evidence>
<organism evidence="13 14">
    <name type="scientific">Boothiomyces macroporosus</name>
    <dbReference type="NCBI Taxonomy" id="261099"/>
    <lineage>
        <taxon>Eukaryota</taxon>
        <taxon>Fungi</taxon>
        <taxon>Fungi incertae sedis</taxon>
        <taxon>Chytridiomycota</taxon>
        <taxon>Chytridiomycota incertae sedis</taxon>
        <taxon>Chytridiomycetes</taxon>
        <taxon>Rhizophydiales</taxon>
        <taxon>Terramycetaceae</taxon>
        <taxon>Boothiomyces</taxon>
    </lineage>
</organism>
<keyword evidence="3" id="KW-0963">Cytoplasm</keyword>
<evidence type="ECO:0000256" key="7">
    <source>
        <dbReference type="ARBA" id="ARBA00023273"/>
    </source>
</evidence>